<name>A0A5B6WYJ4_9ROSI</name>
<dbReference type="PANTHER" id="PTHR31602">
    <property type="entry name" value="GROWTH-REGULATING FACTOR 5"/>
    <property type="match status" value="1"/>
</dbReference>
<dbReference type="GO" id="GO:0099402">
    <property type="term" value="P:plant organ development"/>
    <property type="evidence" value="ECO:0007669"/>
    <property type="project" value="UniProtKB-ARBA"/>
</dbReference>
<dbReference type="SMART" id="SM00951">
    <property type="entry name" value="QLQ"/>
    <property type="match status" value="1"/>
</dbReference>
<dbReference type="InterPro" id="IPR031137">
    <property type="entry name" value="GRF"/>
</dbReference>
<evidence type="ECO:0000313" key="10">
    <source>
        <dbReference type="Proteomes" id="UP000325315"/>
    </source>
</evidence>
<gene>
    <name evidence="9" type="ORF">EPI10_030102</name>
</gene>
<comment type="subcellular location">
    <subcellularLocation>
        <location evidence="1 5">Nucleus</location>
    </subcellularLocation>
</comment>
<evidence type="ECO:0000256" key="2">
    <source>
        <dbReference type="ARBA" id="ARBA00008122"/>
    </source>
</evidence>
<comment type="caution">
    <text evidence="4">Lacks conserved residue(s) required for the propagation of feature annotation.</text>
</comment>
<comment type="similarity">
    <text evidence="2 5">Belongs to the GRF family.</text>
</comment>
<feature type="compositionally biased region" description="Polar residues" evidence="6">
    <location>
        <begin position="179"/>
        <end position="198"/>
    </location>
</feature>
<dbReference type="GO" id="GO:0006355">
    <property type="term" value="P:regulation of DNA-templated transcription"/>
    <property type="evidence" value="ECO:0007669"/>
    <property type="project" value="InterPro"/>
</dbReference>
<feature type="compositionally biased region" description="Basic and acidic residues" evidence="6">
    <location>
        <begin position="328"/>
        <end position="338"/>
    </location>
</feature>
<protein>
    <recommendedName>
        <fullName evidence="5">Growth-regulating factor</fullName>
    </recommendedName>
</protein>
<dbReference type="OrthoDB" id="1927209at2759"/>
<dbReference type="InterPro" id="IPR014977">
    <property type="entry name" value="WRC_dom"/>
</dbReference>
<dbReference type="Pfam" id="PF08879">
    <property type="entry name" value="WRC"/>
    <property type="match status" value="1"/>
</dbReference>
<evidence type="ECO:0000259" key="8">
    <source>
        <dbReference type="PROSITE" id="PS51667"/>
    </source>
</evidence>
<organism evidence="9 10">
    <name type="scientific">Gossypium australe</name>
    <dbReference type="NCBI Taxonomy" id="47621"/>
    <lineage>
        <taxon>Eukaryota</taxon>
        <taxon>Viridiplantae</taxon>
        <taxon>Streptophyta</taxon>
        <taxon>Embryophyta</taxon>
        <taxon>Tracheophyta</taxon>
        <taxon>Spermatophyta</taxon>
        <taxon>Magnoliopsida</taxon>
        <taxon>eudicotyledons</taxon>
        <taxon>Gunneridae</taxon>
        <taxon>Pentapetalae</taxon>
        <taxon>rosids</taxon>
        <taxon>malvids</taxon>
        <taxon>Malvales</taxon>
        <taxon>Malvaceae</taxon>
        <taxon>Malvoideae</taxon>
        <taxon>Gossypium</taxon>
    </lineage>
</organism>
<comment type="function">
    <text evidence="5">Transcription activator.</text>
</comment>
<dbReference type="InterPro" id="IPR014978">
    <property type="entry name" value="Gln-Leu-Gln_QLQ"/>
</dbReference>
<keyword evidence="5" id="KW-0804">Transcription</keyword>
<evidence type="ECO:0000259" key="7">
    <source>
        <dbReference type="PROSITE" id="PS51666"/>
    </source>
</evidence>
<comment type="caution">
    <text evidence="9">The sequence shown here is derived from an EMBL/GenBank/DDBJ whole genome shotgun (WGS) entry which is preliminary data.</text>
</comment>
<keyword evidence="5" id="KW-0010">Activator</keyword>
<dbReference type="PANTHER" id="PTHR31602:SF46">
    <property type="entry name" value="GROWTH-REGULATING FACTOR 6"/>
    <property type="match status" value="1"/>
</dbReference>
<feature type="domain" description="WRC" evidence="8">
    <location>
        <begin position="73"/>
        <end position="117"/>
    </location>
</feature>
<evidence type="ECO:0000313" key="9">
    <source>
        <dbReference type="EMBL" id="KAA3486154.1"/>
    </source>
</evidence>
<evidence type="ECO:0000256" key="4">
    <source>
        <dbReference type="PROSITE-ProRule" id="PRU01002"/>
    </source>
</evidence>
<evidence type="ECO:0000256" key="5">
    <source>
        <dbReference type="RuleBase" id="RU367127"/>
    </source>
</evidence>
<sequence length="353" mass="39845">MMMSGRNSSGFPFTATQWEELQNQVLIFKYMVLGIPIPSYLLFTIKTSFLEPHPHDKIGWNCGGEMRMGRKVDPEPGRCRRTDGKKWRCSKLAYTDSKYCERHMHRGKNRSRNHVEEEEEASTGITMVSPSSTATQSLSLSLSSFETHASTEKPTLCLLGSSSYRFKQEVDHEPCGTRRSFSGSSMEDGTSWQLQSLKQNKHDQDDVDRNENGGREFGLVEETRANRVVVPTVSKTTTKESDNCRKNGKRGNSRSEKMSQAPRETRGKTTRSPRISPPHHFNDRKPTGKGRNVGVIPPQRKEKRRGEREEIPGTKALRASGGMVVGEVGKKGEKNIRKEKGRGKKKEMKGKRG</sequence>
<dbReference type="EMBL" id="SMMG02000001">
    <property type="protein sequence ID" value="KAA3486154.1"/>
    <property type="molecule type" value="Genomic_DNA"/>
</dbReference>
<dbReference type="GO" id="GO:0005634">
    <property type="term" value="C:nucleus"/>
    <property type="evidence" value="ECO:0007669"/>
    <property type="project" value="UniProtKB-SubCell"/>
</dbReference>
<keyword evidence="10" id="KW-1185">Reference proteome</keyword>
<dbReference type="AlphaFoldDB" id="A0A5B6WYJ4"/>
<feature type="compositionally biased region" description="Basic and acidic residues" evidence="6">
    <location>
        <begin position="253"/>
        <end position="267"/>
    </location>
</feature>
<accession>A0A5B6WYJ4</accession>
<dbReference type="Proteomes" id="UP000325315">
    <property type="component" value="Unassembled WGS sequence"/>
</dbReference>
<feature type="compositionally biased region" description="Basic residues" evidence="6">
    <location>
        <begin position="339"/>
        <end position="353"/>
    </location>
</feature>
<proteinExistence type="inferred from homology"/>
<feature type="region of interest" description="Disordered" evidence="6">
    <location>
        <begin position="108"/>
        <end position="132"/>
    </location>
</feature>
<dbReference type="GO" id="GO:0005524">
    <property type="term" value="F:ATP binding"/>
    <property type="evidence" value="ECO:0007669"/>
    <property type="project" value="UniProtKB-UniRule"/>
</dbReference>
<feature type="compositionally biased region" description="Basic and acidic residues" evidence="6">
    <location>
        <begin position="200"/>
        <end position="214"/>
    </location>
</feature>
<feature type="domain" description="QLQ" evidence="7">
    <location>
        <begin position="12"/>
        <end position="47"/>
    </location>
</feature>
<dbReference type="PROSITE" id="PS51667">
    <property type="entry name" value="WRC"/>
    <property type="match status" value="1"/>
</dbReference>
<evidence type="ECO:0000256" key="1">
    <source>
        <dbReference type="ARBA" id="ARBA00004123"/>
    </source>
</evidence>
<dbReference type="Pfam" id="PF08880">
    <property type="entry name" value="QLQ"/>
    <property type="match status" value="1"/>
</dbReference>
<evidence type="ECO:0000256" key="6">
    <source>
        <dbReference type="SAM" id="MobiDB-lite"/>
    </source>
</evidence>
<comment type="domain">
    <text evidence="5">The QLQ domain and WRC domain may be involved in protein-protein interaction and DNA-binding, respectively.</text>
</comment>
<feature type="region of interest" description="Disordered" evidence="6">
    <location>
        <begin position="168"/>
        <end position="353"/>
    </location>
</feature>
<keyword evidence="5" id="KW-0805">Transcription regulation</keyword>
<keyword evidence="3 5" id="KW-0539">Nucleus</keyword>
<dbReference type="PROSITE" id="PS51666">
    <property type="entry name" value="QLQ"/>
    <property type="match status" value="1"/>
</dbReference>
<reference evidence="10" key="1">
    <citation type="journal article" date="2019" name="Plant Biotechnol. J.">
        <title>Genome sequencing of the Australian wild diploid species Gossypium australe highlights disease resistance and delayed gland morphogenesis.</title>
        <authorList>
            <person name="Cai Y."/>
            <person name="Cai X."/>
            <person name="Wang Q."/>
            <person name="Wang P."/>
            <person name="Zhang Y."/>
            <person name="Cai C."/>
            <person name="Xu Y."/>
            <person name="Wang K."/>
            <person name="Zhou Z."/>
            <person name="Wang C."/>
            <person name="Geng S."/>
            <person name="Li B."/>
            <person name="Dong Q."/>
            <person name="Hou Y."/>
            <person name="Wang H."/>
            <person name="Ai P."/>
            <person name="Liu Z."/>
            <person name="Yi F."/>
            <person name="Sun M."/>
            <person name="An G."/>
            <person name="Cheng J."/>
            <person name="Zhang Y."/>
            <person name="Shi Q."/>
            <person name="Xie Y."/>
            <person name="Shi X."/>
            <person name="Chang Y."/>
            <person name="Huang F."/>
            <person name="Chen Y."/>
            <person name="Hong S."/>
            <person name="Mi L."/>
            <person name="Sun Q."/>
            <person name="Zhang L."/>
            <person name="Zhou B."/>
            <person name="Peng R."/>
            <person name="Zhang X."/>
            <person name="Liu F."/>
        </authorList>
    </citation>
    <scope>NUCLEOTIDE SEQUENCE [LARGE SCALE GENOMIC DNA]</scope>
    <source>
        <strain evidence="10">cv. PA1801</strain>
    </source>
</reference>
<dbReference type="GO" id="GO:0006351">
    <property type="term" value="P:DNA-templated transcription"/>
    <property type="evidence" value="ECO:0007669"/>
    <property type="project" value="UniProtKB-UniRule"/>
</dbReference>
<evidence type="ECO:0000256" key="3">
    <source>
        <dbReference type="ARBA" id="ARBA00023242"/>
    </source>
</evidence>